<evidence type="ECO:0008006" key="8">
    <source>
        <dbReference type="Google" id="ProtNLM"/>
    </source>
</evidence>
<dbReference type="GO" id="GO:0003700">
    <property type="term" value="F:DNA-binding transcription factor activity"/>
    <property type="evidence" value="ECO:0007669"/>
    <property type="project" value="TreeGrafter"/>
</dbReference>
<evidence type="ECO:0000256" key="3">
    <source>
        <dbReference type="ARBA" id="ARBA00023163"/>
    </source>
</evidence>
<name>A0A0A0EL98_9RHOB</name>
<dbReference type="GO" id="GO:0045892">
    <property type="term" value="P:negative regulation of DNA-templated transcription"/>
    <property type="evidence" value="ECO:0007669"/>
    <property type="project" value="TreeGrafter"/>
</dbReference>
<evidence type="ECO:0000259" key="4">
    <source>
        <dbReference type="PROSITE" id="PS51077"/>
    </source>
</evidence>
<dbReference type="STRING" id="1461694.ATO9_07740"/>
<keyword evidence="1" id="KW-0805">Transcription regulation</keyword>
<dbReference type="GO" id="GO:0003677">
    <property type="term" value="F:DNA binding"/>
    <property type="evidence" value="ECO:0007669"/>
    <property type="project" value="UniProtKB-KW"/>
</dbReference>
<dbReference type="InterPro" id="IPR029016">
    <property type="entry name" value="GAF-like_dom_sf"/>
</dbReference>
<evidence type="ECO:0000256" key="1">
    <source>
        <dbReference type="ARBA" id="ARBA00023015"/>
    </source>
</evidence>
<dbReference type="InterPro" id="IPR014757">
    <property type="entry name" value="Tscrpt_reg_IclR_C"/>
</dbReference>
<proteinExistence type="predicted"/>
<dbReference type="PROSITE" id="PS51078">
    <property type="entry name" value="ICLR_ED"/>
    <property type="match status" value="1"/>
</dbReference>
<comment type="caution">
    <text evidence="6">The sequence shown here is derived from an EMBL/GenBank/DDBJ whole genome shotgun (WGS) entry which is preliminary data.</text>
</comment>
<feature type="domain" description="IclR-ED" evidence="5">
    <location>
        <begin position="107"/>
        <end position="290"/>
    </location>
</feature>
<dbReference type="PANTHER" id="PTHR30136">
    <property type="entry name" value="HELIX-TURN-HELIX TRANSCRIPTIONAL REGULATOR, ICLR FAMILY"/>
    <property type="match status" value="1"/>
</dbReference>
<keyword evidence="7" id="KW-1185">Reference proteome</keyword>
<evidence type="ECO:0000259" key="5">
    <source>
        <dbReference type="PROSITE" id="PS51078"/>
    </source>
</evidence>
<dbReference type="SUPFAM" id="SSF46785">
    <property type="entry name" value="Winged helix' DNA-binding domain"/>
    <property type="match status" value="1"/>
</dbReference>
<dbReference type="FunFam" id="1.10.10.10:FF:000056">
    <property type="entry name" value="IclR family transcriptional regulator"/>
    <property type="match status" value="1"/>
</dbReference>
<dbReference type="AlphaFoldDB" id="A0A0A0EL98"/>
<evidence type="ECO:0000313" key="6">
    <source>
        <dbReference type="EMBL" id="KGM49932.1"/>
    </source>
</evidence>
<dbReference type="Gene3D" id="3.30.450.40">
    <property type="match status" value="1"/>
</dbReference>
<evidence type="ECO:0000313" key="7">
    <source>
        <dbReference type="Proteomes" id="UP000030004"/>
    </source>
</evidence>
<organism evidence="6 7">
    <name type="scientific">Pseudooceanicola atlanticus</name>
    <dbReference type="NCBI Taxonomy" id="1461694"/>
    <lineage>
        <taxon>Bacteria</taxon>
        <taxon>Pseudomonadati</taxon>
        <taxon>Pseudomonadota</taxon>
        <taxon>Alphaproteobacteria</taxon>
        <taxon>Rhodobacterales</taxon>
        <taxon>Paracoccaceae</taxon>
        <taxon>Pseudooceanicola</taxon>
    </lineage>
</organism>
<evidence type="ECO:0000256" key="2">
    <source>
        <dbReference type="ARBA" id="ARBA00023125"/>
    </source>
</evidence>
<dbReference type="InterPro" id="IPR005471">
    <property type="entry name" value="Tscrpt_reg_IclR_N"/>
</dbReference>
<dbReference type="SMART" id="SM00346">
    <property type="entry name" value="HTH_ICLR"/>
    <property type="match status" value="1"/>
</dbReference>
<reference evidence="6 7" key="1">
    <citation type="journal article" date="2015" name="Antonie Van Leeuwenhoek">
        <title>Pseudooceanicola atlanticus gen. nov. sp. nov., isolated from surface seawater of the Atlantic Ocean and reclassification of Oceanicola batsensis, Oceanicola marinus, Oceanicola nitratireducens, Oceanicola nanhaiensis, Oceanicola antarcticus and Oceanicola flagellatus, as Pseudooceanicola batsensis comb. nov., Pseudooceanicola marinus comb. nov., Pseudooceanicola nitratireducens comb. nov., Pseudooceanicola nanhaiensis comb. nov., Pseudooceanicola antarcticus comb. nov., and Pseudooceanicola flagellatus comb. nov.</title>
        <authorList>
            <person name="Lai Q."/>
            <person name="Li G."/>
            <person name="Liu X."/>
            <person name="Du Y."/>
            <person name="Sun F."/>
            <person name="Shao Z."/>
        </authorList>
    </citation>
    <scope>NUCLEOTIDE SEQUENCE [LARGE SCALE GENOMIC DNA]</scope>
    <source>
        <strain evidence="6 7">22II-s11g</strain>
    </source>
</reference>
<dbReference type="SUPFAM" id="SSF55781">
    <property type="entry name" value="GAF domain-like"/>
    <property type="match status" value="1"/>
</dbReference>
<dbReference type="Pfam" id="PF09339">
    <property type="entry name" value="HTH_IclR"/>
    <property type="match status" value="1"/>
</dbReference>
<sequence>MFRHVTTPLVARTLARCVGKSVTPVALFHIVENISREVPMTTAVQSVDRALTLLELIAADPEGRRLSDLARAADLAPSTTHRLLTALETRGFVQTDAATGLWHIGRRAHTVGAAWGTAKTMLAPAMPHLRRLRDATRETANLGVIEKGHVITIAQAESREIMRAISPPGGHAPILCSGMGKAIIATWDDDQIDALIDRYGLTPATARSLTTRDAVHRNIAMIRDQGFAMDDEEFVIGLRCVAAVVRSPSGEAAAAISVSGLAVRMTPDKVARCAELVRSLASDLSGRAEL</sequence>
<keyword evidence="2" id="KW-0238">DNA-binding</keyword>
<dbReference type="PANTHER" id="PTHR30136:SF24">
    <property type="entry name" value="HTH-TYPE TRANSCRIPTIONAL REPRESSOR ALLR"/>
    <property type="match status" value="1"/>
</dbReference>
<keyword evidence="3" id="KW-0804">Transcription</keyword>
<dbReference type="InterPro" id="IPR050707">
    <property type="entry name" value="HTH_MetabolicPath_Reg"/>
</dbReference>
<gene>
    <name evidence="6" type="ORF">ATO9_07740</name>
</gene>
<feature type="domain" description="HTH iclR-type" evidence="4">
    <location>
        <begin position="44"/>
        <end position="106"/>
    </location>
</feature>
<dbReference type="EMBL" id="AQQX01000002">
    <property type="protein sequence ID" value="KGM49932.1"/>
    <property type="molecule type" value="Genomic_DNA"/>
</dbReference>
<dbReference type="Proteomes" id="UP000030004">
    <property type="component" value="Unassembled WGS sequence"/>
</dbReference>
<dbReference type="PROSITE" id="PS51077">
    <property type="entry name" value="HTH_ICLR"/>
    <property type="match status" value="1"/>
</dbReference>
<protein>
    <recommendedName>
        <fullName evidence="8">IclR family transcriptional regulator</fullName>
    </recommendedName>
</protein>
<dbReference type="InterPro" id="IPR036388">
    <property type="entry name" value="WH-like_DNA-bd_sf"/>
</dbReference>
<dbReference type="eggNOG" id="COG1414">
    <property type="taxonomic scope" value="Bacteria"/>
</dbReference>
<accession>A0A0A0EL98</accession>
<dbReference type="Pfam" id="PF01614">
    <property type="entry name" value="IclR_C"/>
    <property type="match status" value="1"/>
</dbReference>
<dbReference type="InterPro" id="IPR036390">
    <property type="entry name" value="WH_DNA-bd_sf"/>
</dbReference>
<dbReference type="Gene3D" id="1.10.10.10">
    <property type="entry name" value="Winged helix-like DNA-binding domain superfamily/Winged helix DNA-binding domain"/>
    <property type="match status" value="1"/>
</dbReference>